<keyword evidence="2" id="KW-1185">Reference proteome</keyword>
<accession>A0AAE0IRT6</accession>
<proteinExistence type="predicted"/>
<reference evidence="1" key="1">
    <citation type="journal article" date="2023" name="Mol. Phylogenet. Evol.">
        <title>Genome-scale phylogeny and comparative genomics of the fungal order Sordariales.</title>
        <authorList>
            <person name="Hensen N."/>
            <person name="Bonometti L."/>
            <person name="Westerberg I."/>
            <person name="Brannstrom I.O."/>
            <person name="Guillou S."/>
            <person name="Cros-Aarteil S."/>
            <person name="Calhoun S."/>
            <person name="Haridas S."/>
            <person name="Kuo A."/>
            <person name="Mondo S."/>
            <person name="Pangilinan J."/>
            <person name="Riley R."/>
            <person name="LaButti K."/>
            <person name="Andreopoulos B."/>
            <person name="Lipzen A."/>
            <person name="Chen C."/>
            <person name="Yan M."/>
            <person name="Daum C."/>
            <person name="Ng V."/>
            <person name="Clum A."/>
            <person name="Steindorff A."/>
            <person name="Ohm R.A."/>
            <person name="Martin F."/>
            <person name="Silar P."/>
            <person name="Natvig D.O."/>
            <person name="Lalanne C."/>
            <person name="Gautier V."/>
            <person name="Ament-Velasquez S.L."/>
            <person name="Kruys A."/>
            <person name="Hutchinson M.I."/>
            <person name="Powell A.J."/>
            <person name="Barry K."/>
            <person name="Miller A.N."/>
            <person name="Grigoriev I.V."/>
            <person name="Debuchy R."/>
            <person name="Gladieux P."/>
            <person name="Hiltunen Thoren M."/>
            <person name="Johannesson H."/>
        </authorList>
    </citation>
    <scope>NUCLEOTIDE SEQUENCE</scope>
    <source>
        <strain evidence="1">CBS 118394</strain>
    </source>
</reference>
<dbReference type="Proteomes" id="UP001283341">
    <property type="component" value="Unassembled WGS sequence"/>
</dbReference>
<dbReference type="AlphaFoldDB" id="A0AAE0IRT6"/>
<evidence type="ECO:0000313" key="1">
    <source>
        <dbReference type="EMBL" id="KAK3330131.1"/>
    </source>
</evidence>
<reference evidence="1" key="2">
    <citation type="submission" date="2023-06" db="EMBL/GenBank/DDBJ databases">
        <authorList>
            <consortium name="Lawrence Berkeley National Laboratory"/>
            <person name="Haridas S."/>
            <person name="Hensen N."/>
            <person name="Bonometti L."/>
            <person name="Westerberg I."/>
            <person name="Brannstrom I.O."/>
            <person name="Guillou S."/>
            <person name="Cros-Aarteil S."/>
            <person name="Calhoun S."/>
            <person name="Kuo A."/>
            <person name="Mondo S."/>
            <person name="Pangilinan J."/>
            <person name="Riley R."/>
            <person name="Labutti K."/>
            <person name="Andreopoulos B."/>
            <person name="Lipzen A."/>
            <person name="Chen C."/>
            <person name="Yanf M."/>
            <person name="Daum C."/>
            <person name="Ng V."/>
            <person name="Clum A."/>
            <person name="Steindorff A."/>
            <person name="Ohm R."/>
            <person name="Martin F."/>
            <person name="Silar P."/>
            <person name="Natvig D."/>
            <person name="Lalanne C."/>
            <person name="Gautier V."/>
            <person name="Ament-Velasquez S.L."/>
            <person name="Kruys A."/>
            <person name="Hutchinson M.I."/>
            <person name="Powell A.J."/>
            <person name="Barry K."/>
            <person name="Miller A.N."/>
            <person name="Grigoriev I.V."/>
            <person name="Debuchy R."/>
            <person name="Gladieux P."/>
            <person name="Thoren M.H."/>
            <person name="Johannesson H."/>
        </authorList>
    </citation>
    <scope>NUCLEOTIDE SEQUENCE</scope>
    <source>
        <strain evidence="1">CBS 118394</strain>
    </source>
</reference>
<sequence length="119" mass="12517">MVHVPVPSNLIEEDPNLTNHMVMMQSAANIVQNFMAPVTIPILVVLGALGAIDCVVALTAAGTGTHQTADQEGVRLLLLRKTWPSLENGKHAAAPSDQNDTPVTDLADTSLFNAHASAI</sequence>
<dbReference type="EMBL" id="JAUEDM010000001">
    <property type="protein sequence ID" value="KAK3330131.1"/>
    <property type="molecule type" value="Genomic_DNA"/>
</dbReference>
<evidence type="ECO:0000313" key="2">
    <source>
        <dbReference type="Proteomes" id="UP001283341"/>
    </source>
</evidence>
<protein>
    <submittedName>
        <fullName evidence="1">Uncharacterized protein</fullName>
    </submittedName>
</protein>
<name>A0AAE0IRT6_9PEZI</name>
<comment type="caution">
    <text evidence="1">The sequence shown here is derived from an EMBL/GenBank/DDBJ whole genome shotgun (WGS) entry which is preliminary data.</text>
</comment>
<organism evidence="1 2">
    <name type="scientific">Apodospora peruviana</name>
    <dbReference type="NCBI Taxonomy" id="516989"/>
    <lineage>
        <taxon>Eukaryota</taxon>
        <taxon>Fungi</taxon>
        <taxon>Dikarya</taxon>
        <taxon>Ascomycota</taxon>
        <taxon>Pezizomycotina</taxon>
        <taxon>Sordariomycetes</taxon>
        <taxon>Sordariomycetidae</taxon>
        <taxon>Sordariales</taxon>
        <taxon>Lasiosphaeriaceae</taxon>
        <taxon>Apodospora</taxon>
    </lineage>
</organism>
<gene>
    <name evidence="1" type="ORF">B0H66DRAFT_635211</name>
</gene>